<dbReference type="AlphaFoldDB" id="A0A4R5TYF0"/>
<reference evidence="1 2" key="1">
    <citation type="submission" date="2019-03" db="EMBL/GenBank/DDBJ databases">
        <title>Luteimonas zhaokaii sp.nov., isolated from the rectal contents of Plateau pika in Yushu, Qinghai Province, China.</title>
        <authorList>
            <person name="Zhang G."/>
        </authorList>
    </citation>
    <scope>NUCLEOTIDE SEQUENCE [LARGE SCALE GENOMIC DNA]</scope>
    <source>
        <strain evidence="1 2">B9</strain>
    </source>
</reference>
<comment type="caution">
    <text evidence="1">The sequence shown here is derived from an EMBL/GenBank/DDBJ whole genome shotgun (WGS) entry which is preliminary data.</text>
</comment>
<organism evidence="1 2">
    <name type="scientific">Luteimonas aestuarii</name>
    <dbReference type="NCBI Taxonomy" id="453837"/>
    <lineage>
        <taxon>Bacteria</taxon>
        <taxon>Pseudomonadati</taxon>
        <taxon>Pseudomonadota</taxon>
        <taxon>Gammaproteobacteria</taxon>
        <taxon>Lysobacterales</taxon>
        <taxon>Lysobacteraceae</taxon>
        <taxon>Luteimonas</taxon>
    </lineage>
</organism>
<dbReference type="Proteomes" id="UP000294796">
    <property type="component" value="Unassembled WGS sequence"/>
</dbReference>
<gene>
    <name evidence="1" type="ORF">E2F46_06585</name>
</gene>
<keyword evidence="2" id="KW-1185">Reference proteome</keyword>
<accession>A0A4R5TYF0</accession>
<proteinExistence type="predicted"/>
<evidence type="ECO:0000313" key="2">
    <source>
        <dbReference type="Proteomes" id="UP000294796"/>
    </source>
</evidence>
<protein>
    <submittedName>
        <fullName evidence="1">Uncharacterized protein</fullName>
    </submittedName>
</protein>
<dbReference type="EMBL" id="SMTF01000003">
    <property type="protein sequence ID" value="TDK26257.1"/>
    <property type="molecule type" value="Genomic_DNA"/>
</dbReference>
<evidence type="ECO:0000313" key="1">
    <source>
        <dbReference type="EMBL" id="TDK26257.1"/>
    </source>
</evidence>
<dbReference type="RefSeq" id="WP_133321290.1">
    <property type="nucleotide sequence ID" value="NZ_SMTF01000003.1"/>
</dbReference>
<name>A0A4R5TYF0_9GAMM</name>
<sequence length="217" mass="24189">MDEIIVTNAAEIMLLWEVGRLQQIHADCFKGLRMTGSRDWGLDGRGWEVGLQLVHGLRVEWSRHAEMLAHHVEEYRHNYDGQVPSELDGLARSLRNVEVDGGSIAGGTAGGHDDTVVHLACLAGLRKAEIAISAADSALSVLAQSPRKWLLDLKVQAEMMLAERLSERMRLEESVRKRLAWCDAVRPGSTLRLTPVCTTRHEVPCAIWRRSVRVARG</sequence>